<dbReference type="SUPFAM" id="SSF52540">
    <property type="entry name" value="P-loop containing nucleoside triphosphate hydrolases"/>
    <property type="match status" value="1"/>
</dbReference>
<keyword evidence="5 10" id="KW-0547">Nucleotide-binding</keyword>
<keyword evidence="9 10" id="KW-0131">Cell cycle</keyword>
<dbReference type="RefSeq" id="WP_014659273.1">
    <property type="nucleotide sequence ID" value="NC_017735.1"/>
</dbReference>
<evidence type="ECO:0000256" key="9">
    <source>
        <dbReference type="ARBA" id="ARBA00023306"/>
    </source>
</evidence>
<evidence type="ECO:0000256" key="1">
    <source>
        <dbReference type="ARBA" id="ARBA00001946"/>
    </source>
</evidence>
<keyword evidence="13" id="KW-1185">Reference proteome</keyword>
<evidence type="ECO:0000256" key="5">
    <source>
        <dbReference type="ARBA" id="ARBA00022741"/>
    </source>
</evidence>
<evidence type="ECO:0000256" key="6">
    <source>
        <dbReference type="ARBA" id="ARBA00022842"/>
    </source>
</evidence>
<dbReference type="GO" id="GO:0005525">
    <property type="term" value="F:GTP binding"/>
    <property type="evidence" value="ECO:0007669"/>
    <property type="project" value="UniProtKB-UniRule"/>
</dbReference>
<comment type="function">
    <text evidence="10">Necessary for normal cell division and for the maintenance of normal septation.</text>
</comment>
<dbReference type="OrthoDB" id="9804921at2"/>
<dbReference type="Proteomes" id="UP000005013">
    <property type="component" value="Chromosome"/>
</dbReference>
<evidence type="ECO:0000313" key="13">
    <source>
        <dbReference type="Proteomes" id="UP000005013"/>
    </source>
</evidence>
<dbReference type="PANTHER" id="PTHR11649">
    <property type="entry name" value="MSS1/TRME-RELATED GTP-BINDING PROTEIN"/>
    <property type="match status" value="1"/>
</dbReference>
<dbReference type="InterPro" id="IPR030393">
    <property type="entry name" value="G_ENGB_dom"/>
</dbReference>
<evidence type="ECO:0000256" key="2">
    <source>
        <dbReference type="ARBA" id="ARBA00009638"/>
    </source>
</evidence>
<dbReference type="GO" id="GO:0046872">
    <property type="term" value="F:metal ion binding"/>
    <property type="evidence" value="ECO:0007669"/>
    <property type="project" value="UniProtKB-KW"/>
</dbReference>
<dbReference type="InterPro" id="IPR027417">
    <property type="entry name" value="P-loop_NTPase"/>
</dbReference>
<dbReference type="PANTHER" id="PTHR11649:SF13">
    <property type="entry name" value="ENGB-TYPE G DOMAIN-CONTAINING PROTEIN"/>
    <property type="match status" value="1"/>
</dbReference>
<feature type="domain" description="EngB-type G" evidence="11">
    <location>
        <begin position="23"/>
        <end position="205"/>
    </location>
</feature>
<dbReference type="InterPro" id="IPR019987">
    <property type="entry name" value="GTP-bd_ribosome_bio_YsxC"/>
</dbReference>
<dbReference type="Pfam" id="PF01926">
    <property type="entry name" value="MMR_HSR1"/>
    <property type="match status" value="1"/>
</dbReference>
<dbReference type="EMBL" id="CP003481">
    <property type="protein sequence ID" value="AFI05764.1"/>
    <property type="molecule type" value="Genomic_DNA"/>
</dbReference>
<organism evidence="12 13">
    <name type="scientific">Helicobacter cetorum (strain ATCC BAA-540 / CCUG 52418 / MIT 99-5656)</name>
    <dbReference type="NCBI Taxonomy" id="1163745"/>
    <lineage>
        <taxon>Bacteria</taxon>
        <taxon>Pseudomonadati</taxon>
        <taxon>Campylobacterota</taxon>
        <taxon>Epsilonproteobacteria</taxon>
        <taxon>Campylobacterales</taxon>
        <taxon>Helicobacteraceae</taxon>
        <taxon>Helicobacter</taxon>
    </lineage>
</organism>
<evidence type="ECO:0000313" key="12">
    <source>
        <dbReference type="EMBL" id="AFI05764.1"/>
    </source>
</evidence>
<evidence type="ECO:0000256" key="7">
    <source>
        <dbReference type="ARBA" id="ARBA00023134"/>
    </source>
</evidence>
<comment type="cofactor">
    <cofactor evidence="1">
        <name>Mg(2+)</name>
        <dbReference type="ChEBI" id="CHEBI:18420"/>
    </cofactor>
</comment>
<dbReference type="NCBIfam" id="TIGR03598">
    <property type="entry name" value="GTPase_YsxC"/>
    <property type="match status" value="1"/>
</dbReference>
<keyword evidence="3 10" id="KW-0132">Cell division</keyword>
<reference evidence="12 13" key="1">
    <citation type="journal article" date="2013" name="PLoS ONE">
        <title>Sequence Divergence and Conservation in Genomes ofHelicobacter cetorum Strains from a Dolphin and a Whale.</title>
        <authorList>
            <person name="Kersulyte D."/>
            <person name="Rossi M."/>
            <person name="Berg D.E."/>
        </authorList>
    </citation>
    <scope>NUCLEOTIDE SEQUENCE [LARGE SCALE GENOMIC DNA]</scope>
    <source>
        <strain evidence="12 13">MIT 99-5656</strain>
    </source>
</reference>
<keyword evidence="7 10" id="KW-0342">GTP-binding</keyword>
<keyword evidence="4" id="KW-0479">Metal-binding</keyword>
<sequence length="217" mass="24359">MIAIKDAHFVTSSSKLSECPASLTSEMVVLGRSNVGKSTFINTLLGKNLAKSSATPGKTRLANFFSTTWEDKENALTTTFNVIDLPGFGYAKVSKSLKKEWEGFLWELLSARVSIKLFIHLIDARHLGLAIDRNAKENIQALLRPDQAYLSLFTKFDKLNKNEQHRLFMNAPKPFLINASHFHALSLKYPNLEVVRQTLLKYLLTNLSQATKSCTLL</sequence>
<dbReference type="AlphaFoldDB" id="I0ES45"/>
<proteinExistence type="inferred from homology"/>
<dbReference type="STRING" id="1163745.HCD_03740"/>
<keyword evidence="8 10" id="KW-0717">Septation</keyword>
<dbReference type="Gene3D" id="3.40.50.300">
    <property type="entry name" value="P-loop containing nucleotide triphosphate hydrolases"/>
    <property type="match status" value="1"/>
</dbReference>
<evidence type="ECO:0000256" key="10">
    <source>
        <dbReference type="HAMAP-Rule" id="MF_00321"/>
    </source>
</evidence>
<dbReference type="HAMAP" id="MF_00321">
    <property type="entry name" value="GTPase_EngB"/>
    <property type="match status" value="1"/>
</dbReference>
<dbReference type="KEGG" id="hcm:HCD_03740"/>
<protein>
    <recommendedName>
        <fullName evidence="10">Probable GTP-binding protein EngB</fullName>
    </recommendedName>
</protein>
<dbReference type="PROSITE" id="PS51706">
    <property type="entry name" value="G_ENGB"/>
    <property type="match status" value="1"/>
</dbReference>
<dbReference type="GO" id="GO:0000917">
    <property type="term" value="P:division septum assembly"/>
    <property type="evidence" value="ECO:0007669"/>
    <property type="project" value="UniProtKB-KW"/>
</dbReference>
<keyword evidence="6" id="KW-0460">Magnesium</keyword>
<evidence type="ECO:0000256" key="4">
    <source>
        <dbReference type="ARBA" id="ARBA00022723"/>
    </source>
</evidence>
<evidence type="ECO:0000256" key="3">
    <source>
        <dbReference type="ARBA" id="ARBA00022618"/>
    </source>
</evidence>
<dbReference type="eggNOG" id="COG0218">
    <property type="taxonomic scope" value="Bacteria"/>
</dbReference>
<comment type="similarity">
    <text evidence="2 10">Belongs to the TRAFAC class TrmE-Era-EngA-EngB-Septin-like GTPase superfamily. EngB GTPase family.</text>
</comment>
<gene>
    <name evidence="10 12" type="primary">engB</name>
    <name evidence="12" type="ordered locus">HCD_03740</name>
</gene>
<dbReference type="GO" id="GO:0005829">
    <property type="term" value="C:cytosol"/>
    <property type="evidence" value="ECO:0007669"/>
    <property type="project" value="TreeGrafter"/>
</dbReference>
<dbReference type="CDD" id="cd01876">
    <property type="entry name" value="YihA_EngB"/>
    <property type="match status" value="1"/>
</dbReference>
<accession>I0ES45</accession>
<name>I0ES45_HELCM</name>
<dbReference type="HOGENOM" id="CLU_033732_3_2_7"/>
<dbReference type="PATRIC" id="fig|1163745.3.peg.793"/>
<evidence type="ECO:0000256" key="8">
    <source>
        <dbReference type="ARBA" id="ARBA00023210"/>
    </source>
</evidence>
<dbReference type="InterPro" id="IPR006073">
    <property type="entry name" value="GTP-bd"/>
</dbReference>
<evidence type="ECO:0000259" key="11">
    <source>
        <dbReference type="PROSITE" id="PS51706"/>
    </source>
</evidence>